<protein>
    <submittedName>
        <fullName evidence="2">Uncharacterized protein</fullName>
    </submittedName>
</protein>
<organism evidence="2 3">
    <name type="scientific">Vairimorpha ceranae</name>
    <dbReference type="NCBI Taxonomy" id="40302"/>
    <lineage>
        <taxon>Eukaryota</taxon>
        <taxon>Fungi</taxon>
        <taxon>Fungi incertae sedis</taxon>
        <taxon>Microsporidia</taxon>
        <taxon>Nosematidae</taxon>
        <taxon>Vairimorpha</taxon>
    </lineage>
</organism>
<evidence type="ECO:0000256" key="1">
    <source>
        <dbReference type="SAM" id="Coils"/>
    </source>
</evidence>
<dbReference type="GeneID" id="36320310"/>
<keyword evidence="1" id="KW-0175">Coiled coil</keyword>
<accession>A0A0F9WBT8</accession>
<dbReference type="VEuPathDB" id="MicrosporidiaDB:G9O61_00g010980"/>
<evidence type="ECO:0000313" key="3">
    <source>
        <dbReference type="Proteomes" id="UP000034350"/>
    </source>
</evidence>
<feature type="coiled-coil region" evidence="1">
    <location>
        <begin position="12"/>
        <end position="65"/>
    </location>
</feature>
<dbReference type="EMBL" id="JPQZ01000037">
    <property type="protein sequence ID" value="KKO74981.1"/>
    <property type="molecule type" value="Genomic_DNA"/>
</dbReference>
<evidence type="ECO:0000313" key="2">
    <source>
        <dbReference type="EMBL" id="KKO74981.1"/>
    </source>
</evidence>
<dbReference type="RefSeq" id="XP_024330723.1">
    <property type="nucleotide sequence ID" value="XM_024475369.1"/>
</dbReference>
<gene>
    <name evidence="2" type="ORF">AAJ76_3700034082</name>
</gene>
<dbReference type="AlphaFoldDB" id="A0A0F9WBT8"/>
<reference evidence="2 3" key="1">
    <citation type="journal article" date="2015" name="Environ. Microbiol.">
        <title>Genome analyses suggest the presence of polyploidy and recent human-driven expansions in eight global populations of the honeybee pathogen Nosema ceranae.</title>
        <authorList>
            <person name="Pelin A."/>
            <person name="Selman M."/>
            <person name="Aris-Brosou S."/>
            <person name="Farinelli L."/>
            <person name="Corradi N."/>
        </authorList>
    </citation>
    <scope>NUCLEOTIDE SEQUENCE [LARGE SCALE GENOMIC DNA]</scope>
    <source>
        <strain evidence="2 3">PA08 1199</strain>
    </source>
</reference>
<keyword evidence="3" id="KW-1185">Reference proteome</keyword>
<sequence length="75" mass="8933">MHNQDNLSKASMLRLKKDEKMYIEELREFESQLNSLQSTMDAYKEALLLNQIKETKEALKHVQRRLKDFEVCGDM</sequence>
<name>A0A0F9WBT8_9MICR</name>
<comment type="caution">
    <text evidence="2">The sequence shown here is derived from an EMBL/GenBank/DDBJ whole genome shotgun (WGS) entry which is preliminary data.</text>
</comment>
<dbReference type="VEuPathDB" id="MicrosporidiaDB:AAJ76_3700034082"/>
<dbReference type="Proteomes" id="UP000034350">
    <property type="component" value="Unassembled WGS sequence"/>
</dbReference>
<proteinExistence type="predicted"/>